<dbReference type="EMBL" id="VSRR010008350">
    <property type="protein sequence ID" value="MPC48555.1"/>
    <property type="molecule type" value="Genomic_DNA"/>
</dbReference>
<evidence type="ECO:0000313" key="2">
    <source>
        <dbReference type="Proteomes" id="UP000324222"/>
    </source>
</evidence>
<name>A0A5B7FTC2_PORTR</name>
<keyword evidence="2" id="KW-1185">Reference proteome</keyword>
<gene>
    <name evidence="1" type="ORF">E2C01_042331</name>
</gene>
<proteinExistence type="predicted"/>
<organism evidence="1 2">
    <name type="scientific">Portunus trituberculatus</name>
    <name type="common">Swimming crab</name>
    <name type="synonym">Neptunus trituberculatus</name>
    <dbReference type="NCBI Taxonomy" id="210409"/>
    <lineage>
        <taxon>Eukaryota</taxon>
        <taxon>Metazoa</taxon>
        <taxon>Ecdysozoa</taxon>
        <taxon>Arthropoda</taxon>
        <taxon>Crustacea</taxon>
        <taxon>Multicrustacea</taxon>
        <taxon>Malacostraca</taxon>
        <taxon>Eumalacostraca</taxon>
        <taxon>Eucarida</taxon>
        <taxon>Decapoda</taxon>
        <taxon>Pleocyemata</taxon>
        <taxon>Brachyura</taxon>
        <taxon>Eubrachyura</taxon>
        <taxon>Portunoidea</taxon>
        <taxon>Portunidae</taxon>
        <taxon>Portuninae</taxon>
        <taxon>Portunus</taxon>
    </lineage>
</organism>
<protein>
    <submittedName>
        <fullName evidence="1">Uncharacterized protein</fullName>
    </submittedName>
</protein>
<sequence>MGRRKAPNNFLDIHDVTEISRNVSKYFPSMTSGQFQYLVVSFCSSSFVSSTNSPCRLIWLPRWCASTQPWQTPEQS</sequence>
<reference evidence="1 2" key="1">
    <citation type="submission" date="2019-05" db="EMBL/GenBank/DDBJ databases">
        <title>Another draft genome of Portunus trituberculatus and its Hox gene families provides insights of decapod evolution.</title>
        <authorList>
            <person name="Jeong J.-H."/>
            <person name="Song I."/>
            <person name="Kim S."/>
            <person name="Choi T."/>
            <person name="Kim D."/>
            <person name="Ryu S."/>
            <person name="Kim W."/>
        </authorList>
    </citation>
    <scope>NUCLEOTIDE SEQUENCE [LARGE SCALE GENOMIC DNA]</scope>
    <source>
        <tissue evidence="1">Muscle</tissue>
    </source>
</reference>
<comment type="caution">
    <text evidence="1">The sequence shown here is derived from an EMBL/GenBank/DDBJ whole genome shotgun (WGS) entry which is preliminary data.</text>
</comment>
<accession>A0A5B7FTC2</accession>
<dbReference type="AlphaFoldDB" id="A0A5B7FTC2"/>
<dbReference type="Proteomes" id="UP000324222">
    <property type="component" value="Unassembled WGS sequence"/>
</dbReference>
<evidence type="ECO:0000313" key="1">
    <source>
        <dbReference type="EMBL" id="MPC48555.1"/>
    </source>
</evidence>